<dbReference type="Proteomes" id="UP000692954">
    <property type="component" value="Unassembled WGS sequence"/>
</dbReference>
<evidence type="ECO:0000313" key="2">
    <source>
        <dbReference type="Proteomes" id="UP000692954"/>
    </source>
</evidence>
<evidence type="ECO:0000313" key="1">
    <source>
        <dbReference type="EMBL" id="CAD8129712.1"/>
    </source>
</evidence>
<protein>
    <submittedName>
        <fullName evidence="1">Uncharacterized protein</fullName>
    </submittedName>
</protein>
<name>A0A8S1RR08_9CILI</name>
<dbReference type="EMBL" id="CAJJDN010000240">
    <property type="protein sequence ID" value="CAD8129712.1"/>
    <property type="molecule type" value="Genomic_DNA"/>
</dbReference>
<proteinExistence type="predicted"/>
<organism evidence="1 2">
    <name type="scientific">Paramecium sonneborni</name>
    <dbReference type="NCBI Taxonomy" id="65129"/>
    <lineage>
        <taxon>Eukaryota</taxon>
        <taxon>Sar</taxon>
        <taxon>Alveolata</taxon>
        <taxon>Ciliophora</taxon>
        <taxon>Intramacronucleata</taxon>
        <taxon>Oligohymenophorea</taxon>
        <taxon>Peniculida</taxon>
        <taxon>Parameciidae</taxon>
        <taxon>Paramecium</taxon>
    </lineage>
</organism>
<reference evidence="1" key="1">
    <citation type="submission" date="2021-01" db="EMBL/GenBank/DDBJ databases">
        <authorList>
            <consortium name="Genoscope - CEA"/>
            <person name="William W."/>
        </authorList>
    </citation>
    <scope>NUCLEOTIDE SEQUENCE</scope>
</reference>
<accession>A0A8S1RR08</accession>
<keyword evidence="2" id="KW-1185">Reference proteome</keyword>
<gene>
    <name evidence="1" type="ORF">PSON_ATCC_30995.1.T2400001</name>
</gene>
<dbReference type="AlphaFoldDB" id="A0A8S1RR08"/>
<comment type="caution">
    <text evidence="1">The sequence shown here is derived from an EMBL/GenBank/DDBJ whole genome shotgun (WGS) entry which is preliminary data.</text>
</comment>
<dbReference type="OrthoDB" id="412867at2759"/>
<sequence>MGFQRWIALRSEKIRRTQLEYQMFTFSKLQNSFISGSNDNTIRCWKQLNGQERNSLQLLIELNVYYYVKKRIHYFLEMWINQLKYGKLISIIIMQNGKDWLSYFELINGDFVEQKEKEQQLIISSDVYNLNLLPIVFNKEKEIILIRHKFHVYLLTKQTQGRYQISTKLKFQNNSIYGIMTIDAKYIILWEKTEQNFQIYQIEYQ</sequence>